<dbReference type="SUPFAM" id="SSF69065">
    <property type="entry name" value="RNase III domain-like"/>
    <property type="match status" value="1"/>
</dbReference>
<dbReference type="InterPro" id="IPR014720">
    <property type="entry name" value="dsRBD_dom"/>
</dbReference>
<dbReference type="SUPFAM" id="SSF54768">
    <property type="entry name" value="dsRNA-binding domain-like"/>
    <property type="match status" value="1"/>
</dbReference>
<dbReference type="PROSITE" id="PS00517">
    <property type="entry name" value="RNASE_3_1"/>
    <property type="match status" value="1"/>
</dbReference>
<evidence type="ECO:0000313" key="11">
    <source>
        <dbReference type="EMBL" id="QSV45546.1"/>
    </source>
</evidence>
<evidence type="ECO:0000259" key="10">
    <source>
        <dbReference type="PROSITE" id="PS50142"/>
    </source>
</evidence>
<organism evidence="11 12">
    <name type="scientific">Geobacter benzoatilyticus</name>
    <dbReference type="NCBI Taxonomy" id="2815309"/>
    <lineage>
        <taxon>Bacteria</taxon>
        <taxon>Pseudomonadati</taxon>
        <taxon>Thermodesulfobacteriota</taxon>
        <taxon>Desulfuromonadia</taxon>
        <taxon>Geobacterales</taxon>
        <taxon>Geobacteraceae</taxon>
        <taxon>Geobacter</taxon>
    </lineage>
</organism>
<gene>
    <name evidence="8 11" type="primary">rnc</name>
    <name evidence="11" type="ORF">JZM60_15735</name>
</gene>
<dbReference type="PANTHER" id="PTHR11207">
    <property type="entry name" value="RIBONUCLEASE III"/>
    <property type="match status" value="1"/>
</dbReference>
<feature type="binding site" evidence="8">
    <location>
        <position position="135"/>
    </location>
    <ligand>
        <name>Mg(2+)</name>
        <dbReference type="ChEBI" id="CHEBI:18420"/>
    </ligand>
</feature>
<comment type="subcellular location">
    <subcellularLocation>
        <location evidence="8">Cytoplasm</location>
    </subcellularLocation>
</comment>
<sequence length="246" mass="26799">MGEEAVDNKKVLPERMEELEAEIGHRFADRQLLEEALTHRSWVNERRGGEGNPDNERLEFLGDAVLGLLVGRMLFARFPQSREGVLARMKASLVGEETLAALASARGLGRHLRLGKGEERSGGRERRSLLANTYEALLAAVYLDGGIDPAGLIVEKDFGPLLAATASGAKGRDFKTEFQEMTQTRFGTAPTYELIATDGPPHDRRFTVAAFAGGERVGEGSGRSKKEAEQAAARLCLERFASDDGK</sequence>
<dbReference type="RefSeq" id="WP_207163339.1">
    <property type="nucleotide sequence ID" value="NZ_CP071382.1"/>
</dbReference>
<dbReference type="NCBIfam" id="TIGR02191">
    <property type="entry name" value="RNaseIII"/>
    <property type="match status" value="1"/>
</dbReference>
<reference evidence="11 12" key="1">
    <citation type="submission" date="2021-03" db="EMBL/GenBank/DDBJ databases">
        <title>Geobacter metallireducens gen. nov. sp. nov., a microorganism capable of coupling the complete oxidation of organic compounds to the reduction of iron and other metals.</title>
        <authorList>
            <person name="Li Y."/>
        </authorList>
    </citation>
    <scope>NUCLEOTIDE SEQUENCE [LARGE SCALE GENOMIC DNA]</scope>
    <source>
        <strain evidence="11 12">Jerry-YX</strain>
    </source>
</reference>
<dbReference type="Gene3D" id="1.10.1520.10">
    <property type="entry name" value="Ribonuclease III domain"/>
    <property type="match status" value="1"/>
</dbReference>
<dbReference type="InterPro" id="IPR036389">
    <property type="entry name" value="RNase_III_sf"/>
</dbReference>
<dbReference type="PROSITE" id="PS50137">
    <property type="entry name" value="DS_RBD"/>
    <property type="match status" value="1"/>
</dbReference>
<name>A0ABX7Q371_9BACT</name>
<dbReference type="Proteomes" id="UP000663651">
    <property type="component" value="Chromosome"/>
</dbReference>
<dbReference type="PROSITE" id="PS50142">
    <property type="entry name" value="RNASE_3_2"/>
    <property type="match status" value="1"/>
</dbReference>
<keyword evidence="4 8" id="KW-0540">Nuclease</keyword>
<dbReference type="EMBL" id="CP071382">
    <property type="protein sequence ID" value="QSV45546.1"/>
    <property type="molecule type" value="Genomic_DNA"/>
</dbReference>
<keyword evidence="8" id="KW-0819">tRNA processing</keyword>
<evidence type="ECO:0000259" key="9">
    <source>
        <dbReference type="PROSITE" id="PS50137"/>
    </source>
</evidence>
<dbReference type="Gene3D" id="3.30.160.20">
    <property type="match status" value="1"/>
</dbReference>
<feature type="binding site" evidence="8">
    <location>
        <position position="59"/>
    </location>
    <ligand>
        <name>Mg(2+)</name>
        <dbReference type="ChEBI" id="CHEBI:18420"/>
    </ligand>
</feature>
<keyword evidence="5 8" id="KW-0255">Endonuclease</keyword>
<feature type="active site" evidence="8">
    <location>
        <position position="63"/>
    </location>
</feature>
<evidence type="ECO:0000256" key="8">
    <source>
        <dbReference type="HAMAP-Rule" id="MF_00104"/>
    </source>
</evidence>
<dbReference type="SMART" id="SM00535">
    <property type="entry name" value="RIBOc"/>
    <property type="match status" value="1"/>
</dbReference>
<feature type="domain" description="RNase III" evidence="10">
    <location>
        <begin position="16"/>
        <end position="146"/>
    </location>
</feature>
<dbReference type="Pfam" id="PF00035">
    <property type="entry name" value="dsrm"/>
    <property type="match status" value="1"/>
</dbReference>
<proteinExistence type="inferred from homology"/>
<keyword evidence="3 8" id="KW-0507">mRNA processing</keyword>
<keyword evidence="6 8" id="KW-0378">Hydrolase</keyword>
<feature type="binding site" evidence="8">
    <location>
        <position position="132"/>
    </location>
    <ligand>
        <name>Mg(2+)</name>
        <dbReference type="ChEBI" id="CHEBI:18420"/>
    </ligand>
</feature>
<comment type="subunit">
    <text evidence="8">Homodimer.</text>
</comment>
<keyword evidence="12" id="KW-1185">Reference proteome</keyword>
<evidence type="ECO:0000256" key="1">
    <source>
        <dbReference type="ARBA" id="ARBA00000109"/>
    </source>
</evidence>
<evidence type="ECO:0000256" key="2">
    <source>
        <dbReference type="ARBA" id="ARBA00010183"/>
    </source>
</evidence>
<evidence type="ECO:0000256" key="6">
    <source>
        <dbReference type="ARBA" id="ARBA00022801"/>
    </source>
</evidence>
<evidence type="ECO:0000313" key="12">
    <source>
        <dbReference type="Proteomes" id="UP000663651"/>
    </source>
</evidence>
<comment type="catalytic activity">
    <reaction evidence="1 8">
        <text>Endonucleolytic cleavage to 5'-phosphomonoester.</text>
        <dbReference type="EC" id="3.1.26.3"/>
    </reaction>
</comment>
<feature type="active site" evidence="8">
    <location>
        <position position="135"/>
    </location>
</feature>
<dbReference type="CDD" id="cd10845">
    <property type="entry name" value="DSRM_RNAse_III_family"/>
    <property type="match status" value="1"/>
</dbReference>
<keyword evidence="8" id="KW-0460">Magnesium</keyword>
<evidence type="ECO:0000256" key="4">
    <source>
        <dbReference type="ARBA" id="ARBA00022722"/>
    </source>
</evidence>
<dbReference type="InterPro" id="IPR000999">
    <property type="entry name" value="RNase_III_dom"/>
</dbReference>
<comment type="function">
    <text evidence="8">Digests double-stranded RNA. Involved in the processing of primary rRNA transcript to yield the immediate precursors to the large and small rRNAs (23S and 16S). Processes some mRNAs, and tRNAs when they are encoded in the rRNA operon. Processes pre-crRNA and tracrRNA of type II CRISPR loci if present in the organism.</text>
</comment>
<keyword evidence="8" id="KW-0699">rRNA-binding</keyword>
<keyword evidence="8" id="KW-0963">Cytoplasm</keyword>
<dbReference type="GO" id="GO:0004525">
    <property type="term" value="F:ribonuclease III activity"/>
    <property type="evidence" value="ECO:0007669"/>
    <property type="project" value="UniProtKB-EC"/>
</dbReference>
<evidence type="ECO:0000256" key="5">
    <source>
        <dbReference type="ARBA" id="ARBA00022759"/>
    </source>
</evidence>
<dbReference type="CDD" id="cd00593">
    <property type="entry name" value="RIBOc"/>
    <property type="match status" value="1"/>
</dbReference>
<comment type="cofactor">
    <cofactor evidence="8">
        <name>Mg(2+)</name>
        <dbReference type="ChEBI" id="CHEBI:18420"/>
    </cofactor>
</comment>
<dbReference type="EC" id="3.1.26.3" evidence="8"/>
<comment type="similarity">
    <text evidence="2">Belongs to the ribonuclease III family.</text>
</comment>
<keyword evidence="7 8" id="KW-0694">RNA-binding</keyword>
<dbReference type="PANTHER" id="PTHR11207:SF0">
    <property type="entry name" value="RIBONUCLEASE 3"/>
    <property type="match status" value="1"/>
</dbReference>
<dbReference type="SMART" id="SM00358">
    <property type="entry name" value="DSRM"/>
    <property type="match status" value="1"/>
</dbReference>
<feature type="domain" description="DRBM" evidence="9">
    <location>
        <begin position="173"/>
        <end position="242"/>
    </location>
</feature>
<dbReference type="InterPro" id="IPR011907">
    <property type="entry name" value="RNase_III"/>
</dbReference>
<dbReference type="Pfam" id="PF14622">
    <property type="entry name" value="Ribonucleas_3_3"/>
    <property type="match status" value="1"/>
</dbReference>
<keyword evidence="8" id="KW-0479">Metal-binding</keyword>
<protein>
    <recommendedName>
        <fullName evidence="8">Ribonuclease 3</fullName>
        <ecNumber evidence="8">3.1.26.3</ecNumber>
    </recommendedName>
    <alternativeName>
        <fullName evidence="8">Ribonuclease III</fullName>
        <shortName evidence="8">RNase III</shortName>
    </alternativeName>
</protein>
<keyword evidence="8" id="KW-0698">rRNA processing</keyword>
<evidence type="ECO:0000256" key="3">
    <source>
        <dbReference type="ARBA" id="ARBA00022664"/>
    </source>
</evidence>
<evidence type="ECO:0000256" key="7">
    <source>
        <dbReference type="ARBA" id="ARBA00022884"/>
    </source>
</evidence>
<accession>A0ABX7Q371</accession>
<dbReference type="HAMAP" id="MF_00104">
    <property type="entry name" value="RNase_III"/>
    <property type="match status" value="1"/>
</dbReference>